<dbReference type="RefSeq" id="WP_198880251.1">
    <property type="nucleotide sequence ID" value="NZ_JAEKJA010000001.1"/>
</dbReference>
<feature type="region of interest" description="Disordered" evidence="1">
    <location>
        <begin position="160"/>
        <end position="180"/>
    </location>
</feature>
<protein>
    <submittedName>
        <fullName evidence="2">Uncharacterized protein</fullName>
    </submittedName>
</protein>
<evidence type="ECO:0000313" key="2">
    <source>
        <dbReference type="EMBL" id="MBJ3774365.1"/>
    </source>
</evidence>
<gene>
    <name evidence="2" type="ORF">JCR33_01615</name>
</gene>
<accession>A0A934IKM2</accession>
<comment type="caution">
    <text evidence="2">The sequence shown here is derived from an EMBL/GenBank/DDBJ whole genome shotgun (WGS) entry which is preliminary data.</text>
</comment>
<reference evidence="2" key="1">
    <citation type="submission" date="2020-12" db="EMBL/GenBank/DDBJ databases">
        <title>Bacterial taxonomy.</title>
        <authorList>
            <person name="Pan X."/>
        </authorList>
    </citation>
    <scope>NUCLEOTIDE SEQUENCE</scope>
    <source>
        <strain evidence="2">B2012</strain>
    </source>
</reference>
<evidence type="ECO:0000256" key="1">
    <source>
        <dbReference type="SAM" id="MobiDB-lite"/>
    </source>
</evidence>
<dbReference type="EMBL" id="JAEKJA010000001">
    <property type="protein sequence ID" value="MBJ3774365.1"/>
    <property type="molecule type" value="Genomic_DNA"/>
</dbReference>
<organism evidence="2 3">
    <name type="scientific">Acuticoccus mangrovi</name>
    <dbReference type="NCBI Taxonomy" id="2796142"/>
    <lineage>
        <taxon>Bacteria</taxon>
        <taxon>Pseudomonadati</taxon>
        <taxon>Pseudomonadota</taxon>
        <taxon>Alphaproteobacteria</taxon>
        <taxon>Hyphomicrobiales</taxon>
        <taxon>Amorphaceae</taxon>
        <taxon>Acuticoccus</taxon>
    </lineage>
</organism>
<feature type="compositionally biased region" description="Polar residues" evidence="1">
    <location>
        <begin position="160"/>
        <end position="173"/>
    </location>
</feature>
<name>A0A934IKM2_9HYPH</name>
<keyword evidence="3" id="KW-1185">Reference proteome</keyword>
<proteinExistence type="predicted"/>
<dbReference type="AlphaFoldDB" id="A0A934IKM2"/>
<evidence type="ECO:0000313" key="3">
    <source>
        <dbReference type="Proteomes" id="UP000609531"/>
    </source>
</evidence>
<dbReference type="Proteomes" id="UP000609531">
    <property type="component" value="Unassembled WGS sequence"/>
</dbReference>
<sequence length="660" mass="68550">MSEVKEFLTDAAAMGASSATVGSVTADGDTVTVTNYRVEWSADLDAGSDDVTFRATIDVPTISLEGFARADGRYSSSRLTIPSMEASAELSGGAKETVSVDAKFTDYTATNPSWAPLPTIADDPQAPVSRFAPLAEWALTQSFDGTSLASSTVTVVAPDQTQTTETGPITSGPQKDGLLSSMEYGPTTTRGTTIMPKDPGADDASGAPEAMQMEFVQNAQKVRITNFDVRPLVALLTGKGADGSVGTLLESAVSEGFSMSFGDLVNVKIGPNRLENVTLDPSAGPVLQKLDTFVVPALQGEEPDPQTFLPFALDLYGAFGIGTFSVSDVKVSGPEGGDAAAGVPPFSVGLSQLIVEGLSSAGLDRFLIGGLEADVPGGSGKLGSFELGSLVFPARDVFMEAVMANMIGVQPDLQTTLGAIPYLGKVSVAGLEVNQDDGETFKVDLFETLLKDYIAPIPTEIAITLKGLELPVSMLGNPQTAMVLTALKADPVKADAEITLRWDEDTQRVELDENASVGGVGTLQADATLSGIPRLVFENPMRANEAIATAAVNGISLKFSDDGITSFLLGMISQQAGLETAQFVEMLSQQAAAQVNGVTGDQSFAQQVSDTLRAYLSDPKSLSISASPTNPVAVAQILGAAMTAPQALPGLINFSMSAND</sequence>